<evidence type="ECO:0000256" key="6">
    <source>
        <dbReference type="ARBA" id="ARBA00022723"/>
    </source>
</evidence>
<keyword evidence="19" id="KW-1185">Reference proteome</keyword>
<dbReference type="InterPro" id="IPR001357">
    <property type="entry name" value="BRCT_dom"/>
</dbReference>
<dbReference type="Pfam" id="PF14520">
    <property type="entry name" value="HHH_5"/>
    <property type="match status" value="1"/>
</dbReference>
<feature type="binding site" evidence="15">
    <location>
        <position position="120"/>
    </location>
    <ligand>
        <name>NAD(+)</name>
        <dbReference type="ChEBI" id="CHEBI:57540"/>
    </ligand>
</feature>
<dbReference type="AlphaFoldDB" id="A0A4V3IY53"/>
<dbReference type="PROSITE" id="PS01056">
    <property type="entry name" value="DNA_LIGASE_N2"/>
    <property type="match status" value="1"/>
</dbReference>
<keyword evidence="8 15" id="KW-0862">Zinc</keyword>
<dbReference type="FunFam" id="1.10.150.20:FF:000006">
    <property type="entry name" value="DNA ligase"/>
    <property type="match status" value="1"/>
</dbReference>
<comment type="cofactor">
    <cofactor evidence="15">
        <name>Mg(2+)</name>
        <dbReference type="ChEBI" id="CHEBI:18420"/>
    </cofactor>
    <cofactor evidence="15">
        <name>Mn(2+)</name>
        <dbReference type="ChEBI" id="CHEBI:29035"/>
    </cofactor>
</comment>
<accession>A0A4V3IY53</accession>
<gene>
    <name evidence="15 18" type="primary">ligA</name>
    <name evidence="18" type="ORF">EQF91_07585</name>
</gene>
<name>A0A4V3IY53_9FIRM</name>
<feature type="coiled-coil region" evidence="16">
    <location>
        <begin position="182"/>
        <end position="209"/>
    </location>
</feature>
<evidence type="ECO:0000256" key="3">
    <source>
        <dbReference type="ARBA" id="ARBA00013308"/>
    </source>
</evidence>
<evidence type="ECO:0000256" key="11">
    <source>
        <dbReference type="ARBA" id="ARBA00023204"/>
    </source>
</evidence>
<dbReference type="NCBIfam" id="NF005932">
    <property type="entry name" value="PRK07956.1"/>
    <property type="match status" value="1"/>
</dbReference>
<dbReference type="PANTHER" id="PTHR23389">
    <property type="entry name" value="CHROMOSOME TRANSMISSION FIDELITY FACTOR 18"/>
    <property type="match status" value="1"/>
</dbReference>
<dbReference type="SUPFAM" id="SSF47781">
    <property type="entry name" value="RuvA domain 2-like"/>
    <property type="match status" value="1"/>
</dbReference>
<evidence type="ECO:0000256" key="15">
    <source>
        <dbReference type="HAMAP-Rule" id="MF_01588"/>
    </source>
</evidence>
<organism evidence="18 19">
    <name type="scientific">Helcococcus ovis</name>
    <dbReference type="NCBI Taxonomy" id="72026"/>
    <lineage>
        <taxon>Bacteria</taxon>
        <taxon>Bacillati</taxon>
        <taxon>Bacillota</taxon>
        <taxon>Tissierellia</taxon>
        <taxon>Tissierellales</taxon>
        <taxon>Peptoniphilaceae</taxon>
        <taxon>Helcococcus</taxon>
    </lineage>
</organism>
<dbReference type="SUPFAM" id="SSF56091">
    <property type="entry name" value="DNA ligase/mRNA capping enzyme, catalytic domain"/>
    <property type="match status" value="1"/>
</dbReference>
<dbReference type="FunFam" id="1.10.150.20:FF:000007">
    <property type="entry name" value="DNA ligase"/>
    <property type="match status" value="1"/>
</dbReference>
<feature type="binding site" evidence="15">
    <location>
        <position position="313"/>
    </location>
    <ligand>
        <name>NAD(+)</name>
        <dbReference type="ChEBI" id="CHEBI:57540"/>
    </ligand>
</feature>
<feature type="binding site" evidence="15">
    <location>
        <position position="177"/>
    </location>
    <ligand>
        <name>NAD(+)</name>
        <dbReference type="ChEBI" id="CHEBI:57540"/>
    </ligand>
</feature>
<dbReference type="GO" id="GO:0006260">
    <property type="term" value="P:DNA replication"/>
    <property type="evidence" value="ECO:0007669"/>
    <property type="project" value="UniProtKB-KW"/>
</dbReference>
<dbReference type="NCBIfam" id="TIGR00575">
    <property type="entry name" value="dnlj"/>
    <property type="match status" value="1"/>
</dbReference>
<dbReference type="PIRSF" id="PIRSF001604">
    <property type="entry name" value="LigA"/>
    <property type="match status" value="1"/>
</dbReference>
<dbReference type="Gene3D" id="1.10.287.610">
    <property type="entry name" value="Helix hairpin bin"/>
    <property type="match status" value="1"/>
</dbReference>
<sequence length="665" mass="75877">MSDIEIKIKNLIERIKELNYHYYTLDEPLISDKEYDKLYDELKKLEEESGLVFEDSPTQIVGDKVLEKFVKHEHLGRLYSLDKAQSFEEIEDWMNRAEKLRLQYNAGANDILPEIEYIVELKFDGLTINLTYKDGKLENAATRGTGVIGEEILPQVLTIDSIPRTIDFKGIVEVSGEGVMPLSSLEKYNNTHEDKLKNARNAAAGALRNLDASVTRSRHLECYLYNIGFIDQDVINSQDEVFEFLVYNKFNTFPFRKKVHTFQELVQVITEIGEYRKTIDVLTDGVVIKINDFRTRDVLGYTNKFPRWAIAYKFEAEQYVTKIKEVIWNVGRTGKVTPVAILEPVDIEGVTVSRATLNNFDDIQRKKVKIGSDVLIRRSNDVIPEILTAIDEDNSNTVDIEKPLFCPYCHSELFYDNVHIYCQNSLNCKPQLNARLTHFASREAMNIEGLSEKTIDKMIEVLDISEIDELYDITKEELFKLEGFKDKKADNILEAIEKSKEVKLKSFIYALGIPNVGVKTASDLADEFKTLDKLKEAKFEDLINVSDIGEITANAIVEFFHDERIKNGLDDLISKGIKFIETSETKTEELKDLVMVVTGTIEGYNRKEIEEKLKLKGAKVTSSVSKSTDILLAGEKAGSKLAKAQQNNVKIYQGEELIKFLEGLE</sequence>
<dbReference type="CDD" id="cd00114">
    <property type="entry name" value="LIGANc"/>
    <property type="match status" value="1"/>
</dbReference>
<dbReference type="SMART" id="SM00292">
    <property type="entry name" value="BRCT"/>
    <property type="match status" value="1"/>
</dbReference>
<feature type="binding site" evidence="15">
    <location>
        <position position="406"/>
    </location>
    <ligand>
        <name>Zn(2+)</name>
        <dbReference type="ChEBI" id="CHEBI:29105"/>
    </ligand>
</feature>
<comment type="function">
    <text evidence="1 15">DNA ligase that catalyzes the formation of phosphodiester linkages between 5'-phosphoryl and 3'-hydroxyl groups in double-stranded DNA using NAD as a coenzyme and as the energy source for the reaction. It is essential for DNA replication and repair of damaged DNA.</text>
</comment>
<evidence type="ECO:0000256" key="8">
    <source>
        <dbReference type="ARBA" id="ARBA00022833"/>
    </source>
</evidence>
<evidence type="ECO:0000256" key="10">
    <source>
        <dbReference type="ARBA" id="ARBA00023027"/>
    </source>
</evidence>
<dbReference type="SMART" id="SM00532">
    <property type="entry name" value="LIGANc"/>
    <property type="match status" value="1"/>
</dbReference>
<dbReference type="GO" id="GO:0005829">
    <property type="term" value="C:cytosol"/>
    <property type="evidence" value="ECO:0007669"/>
    <property type="project" value="TreeGrafter"/>
</dbReference>
<dbReference type="InterPro" id="IPR041663">
    <property type="entry name" value="DisA/LigA_HHH"/>
</dbReference>
<dbReference type="InterPro" id="IPR036420">
    <property type="entry name" value="BRCT_dom_sf"/>
</dbReference>
<keyword evidence="4 15" id="KW-0436">Ligase</keyword>
<feature type="binding site" evidence="15">
    <location>
        <begin position="32"/>
        <end position="36"/>
    </location>
    <ligand>
        <name>NAD(+)</name>
        <dbReference type="ChEBI" id="CHEBI:57540"/>
    </ligand>
</feature>
<keyword evidence="12 15" id="KW-0464">Manganese</keyword>
<dbReference type="HAMAP" id="MF_01588">
    <property type="entry name" value="DNA_ligase_A"/>
    <property type="match status" value="1"/>
</dbReference>
<dbReference type="InterPro" id="IPR010994">
    <property type="entry name" value="RuvA_2-like"/>
</dbReference>
<evidence type="ECO:0000256" key="5">
    <source>
        <dbReference type="ARBA" id="ARBA00022705"/>
    </source>
</evidence>
<keyword evidence="9 15" id="KW-0460">Magnesium</keyword>
<evidence type="ECO:0000256" key="2">
    <source>
        <dbReference type="ARBA" id="ARBA00012722"/>
    </source>
</evidence>
<feature type="binding site" evidence="15">
    <location>
        <position position="409"/>
    </location>
    <ligand>
        <name>Zn(2+)</name>
        <dbReference type="ChEBI" id="CHEBI:29105"/>
    </ligand>
</feature>
<comment type="catalytic activity">
    <reaction evidence="13 15">
        <text>NAD(+) + (deoxyribonucleotide)n-3'-hydroxyl + 5'-phospho-(deoxyribonucleotide)m = (deoxyribonucleotide)n+m + AMP + beta-nicotinamide D-nucleotide.</text>
        <dbReference type="EC" id="6.5.1.2"/>
    </reaction>
</comment>
<evidence type="ECO:0000256" key="4">
    <source>
        <dbReference type="ARBA" id="ARBA00022598"/>
    </source>
</evidence>
<dbReference type="Gene3D" id="2.40.50.140">
    <property type="entry name" value="Nucleic acid-binding proteins"/>
    <property type="match status" value="1"/>
</dbReference>
<dbReference type="Gene3D" id="3.30.470.30">
    <property type="entry name" value="DNA ligase/mRNA capping enzyme"/>
    <property type="match status" value="1"/>
</dbReference>
<keyword evidence="7 15" id="KW-0227">DNA damage</keyword>
<dbReference type="RefSeq" id="WP_134744545.1">
    <property type="nucleotide sequence ID" value="NZ_CP119761.1"/>
</dbReference>
<comment type="caution">
    <text evidence="18">The sequence shown here is derived from an EMBL/GenBank/DDBJ whole genome shotgun (WGS) entry which is preliminary data.</text>
</comment>
<dbReference type="GO" id="GO:0003911">
    <property type="term" value="F:DNA ligase (NAD+) activity"/>
    <property type="evidence" value="ECO:0007669"/>
    <property type="project" value="UniProtKB-UniRule"/>
</dbReference>
<protein>
    <recommendedName>
        <fullName evidence="3 15">DNA ligase</fullName>
        <ecNumber evidence="2 15">6.5.1.2</ecNumber>
    </recommendedName>
    <alternativeName>
        <fullName evidence="15">Polydeoxyribonucleotide synthase [NAD(+)]</fullName>
    </alternativeName>
</protein>
<dbReference type="InterPro" id="IPR033136">
    <property type="entry name" value="DNA_ligase_CS"/>
</dbReference>
<keyword evidence="5 15" id="KW-0235">DNA replication</keyword>
<dbReference type="InterPro" id="IPR003583">
    <property type="entry name" value="Hlx-hairpin-Hlx_DNA-bd_motif"/>
</dbReference>
<feature type="binding site" evidence="15">
    <location>
        <position position="422"/>
    </location>
    <ligand>
        <name>Zn(2+)</name>
        <dbReference type="ChEBI" id="CHEBI:29105"/>
    </ligand>
</feature>
<evidence type="ECO:0000313" key="18">
    <source>
        <dbReference type="EMBL" id="TFF64549.1"/>
    </source>
</evidence>
<dbReference type="SMART" id="SM00278">
    <property type="entry name" value="HhH1"/>
    <property type="match status" value="4"/>
</dbReference>
<evidence type="ECO:0000256" key="9">
    <source>
        <dbReference type="ARBA" id="ARBA00022842"/>
    </source>
</evidence>
<feature type="active site" description="N6-AMP-lysine intermediate" evidence="15">
    <location>
        <position position="122"/>
    </location>
</feature>
<reference evidence="18 19" key="1">
    <citation type="submission" date="2019-01" db="EMBL/GenBank/DDBJ databases">
        <title>Draft Genome Sequences of Helcococcus ovis Strains Isolated from the Uterus and Vagina of Dairy Cows with Metritis.</title>
        <authorList>
            <person name="Cunha F."/>
            <person name="Jeon S.J."/>
            <person name="Kutzer P."/>
            <person name="Galvao K.N."/>
        </authorList>
    </citation>
    <scope>NUCLEOTIDE SEQUENCE [LARGE SCALE GENOMIC DNA]</scope>
    <source>
        <strain evidence="18 19">KG-37</strain>
    </source>
</reference>
<dbReference type="GO" id="GO:0006281">
    <property type="term" value="P:DNA repair"/>
    <property type="evidence" value="ECO:0007669"/>
    <property type="project" value="UniProtKB-KW"/>
</dbReference>
<evidence type="ECO:0000256" key="16">
    <source>
        <dbReference type="SAM" id="Coils"/>
    </source>
</evidence>
<dbReference type="CDD" id="cd17748">
    <property type="entry name" value="BRCT_DNA_ligase_like"/>
    <property type="match status" value="1"/>
</dbReference>
<evidence type="ECO:0000256" key="1">
    <source>
        <dbReference type="ARBA" id="ARBA00004067"/>
    </source>
</evidence>
<dbReference type="Gene3D" id="3.40.50.10190">
    <property type="entry name" value="BRCT domain"/>
    <property type="match status" value="1"/>
</dbReference>
<feature type="domain" description="BRCT" evidence="17">
    <location>
        <begin position="585"/>
        <end position="665"/>
    </location>
</feature>
<keyword evidence="11 15" id="KW-0234">DNA repair</keyword>
<dbReference type="InterPro" id="IPR013840">
    <property type="entry name" value="DNAligase_N"/>
</dbReference>
<dbReference type="SUPFAM" id="SSF50249">
    <property type="entry name" value="Nucleic acid-binding proteins"/>
    <property type="match status" value="1"/>
</dbReference>
<dbReference type="PANTHER" id="PTHR23389:SF9">
    <property type="entry name" value="DNA LIGASE"/>
    <property type="match status" value="1"/>
</dbReference>
<dbReference type="Pfam" id="PF00533">
    <property type="entry name" value="BRCT"/>
    <property type="match status" value="1"/>
</dbReference>
<dbReference type="GO" id="GO:0003677">
    <property type="term" value="F:DNA binding"/>
    <property type="evidence" value="ECO:0007669"/>
    <property type="project" value="InterPro"/>
</dbReference>
<feature type="binding site" evidence="15">
    <location>
        <begin position="80"/>
        <end position="81"/>
    </location>
    <ligand>
        <name>NAD(+)</name>
        <dbReference type="ChEBI" id="CHEBI:57540"/>
    </ligand>
</feature>
<evidence type="ECO:0000259" key="17">
    <source>
        <dbReference type="PROSITE" id="PS50172"/>
    </source>
</evidence>
<dbReference type="Pfam" id="PF12826">
    <property type="entry name" value="HHH_2"/>
    <property type="match status" value="1"/>
</dbReference>
<dbReference type="InterPro" id="IPR004150">
    <property type="entry name" value="NAD_DNA_ligase_OB"/>
</dbReference>
<dbReference type="InterPro" id="IPR012340">
    <property type="entry name" value="NA-bd_OB-fold"/>
</dbReference>
<dbReference type="Pfam" id="PF03120">
    <property type="entry name" value="OB_DNA_ligase"/>
    <property type="match status" value="1"/>
</dbReference>
<feature type="binding site" evidence="15">
    <location>
        <position position="428"/>
    </location>
    <ligand>
        <name>Zn(2+)</name>
        <dbReference type="ChEBI" id="CHEBI:29105"/>
    </ligand>
</feature>
<comment type="similarity">
    <text evidence="14 15">Belongs to the NAD-dependent DNA ligase family. LigA subfamily.</text>
</comment>
<dbReference type="Gene3D" id="1.10.150.20">
    <property type="entry name" value="5' to 3' exonuclease, C-terminal subdomain"/>
    <property type="match status" value="2"/>
</dbReference>
<dbReference type="Pfam" id="PF01653">
    <property type="entry name" value="DNA_ligase_aden"/>
    <property type="match status" value="1"/>
</dbReference>
<keyword evidence="10 15" id="KW-0520">NAD</keyword>
<evidence type="ECO:0000256" key="13">
    <source>
        <dbReference type="ARBA" id="ARBA00034005"/>
    </source>
</evidence>
<feature type="binding site" evidence="15">
    <location>
        <position position="143"/>
    </location>
    <ligand>
        <name>NAD(+)</name>
        <dbReference type="ChEBI" id="CHEBI:57540"/>
    </ligand>
</feature>
<evidence type="ECO:0000313" key="19">
    <source>
        <dbReference type="Proteomes" id="UP000297454"/>
    </source>
</evidence>
<dbReference type="EMBL" id="SCFR01000034">
    <property type="protein sequence ID" value="TFF64549.1"/>
    <property type="molecule type" value="Genomic_DNA"/>
</dbReference>
<proteinExistence type="inferred from homology"/>
<keyword evidence="16" id="KW-0175">Coiled coil</keyword>
<feature type="binding site" evidence="15">
    <location>
        <position position="289"/>
    </location>
    <ligand>
        <name>NAD(+)</name>
        <dbReference type="ChEBI" id="CHEBI:57540"/>
    </ligand>
</feature>
<dbReference type="GO" id="GO:0046872">
    <property type="term" value="F:metal ion binding"/>
    <property type="evidence" value="ECO:0007669"/>
    <property type="project" value="UniProtKB-KW"/>
</dbReference>
<dbReference type="InterPro" id="IPR001679">
    <property type="entry name" value="DNA_ligase"/>
</dbReference>
<dbReference type="EC" id="6.5.1.2" evidence="2 15"/>
<dbReference type="SUPFAM" id="SSF52113">
    <property type="entry name" value="BRCT domain"/>
    <property type="match status" value="1"/>
</dbReference>
<dbReference type="PROSITE" id="PS50172">
    <property type="entry name" value="BRCT"/>
    <property type="match status" value="1"/>
</dbReference>
<keyword evidence="6 15" id="KW-0479">Metal-binding</keyword>
<evidence type="ECO:0000256" key="14">
    <source>
        <dbReference type="ARBA" id="ARBA00060881"/>
    </source>
</evidence>
<evidence type="ECO:0000256" key="12">
    <source>
        <dbReference type="ARBA" id="ARBA00023211"/>
    </source>
</evidence>
<dbReference type="Proteomes" id="UP000297454">
    <property type="component" value="Unassembled WGS sequence"/>
</dbReference>
<evidence type="ECO:0000256" key="7">
    <source>
        <dbReference type="ARBA" id="ARBA00022763"/>
    </source>
</evidence>
<dbReference type="InterPro" id="IPR013839">
    <property type="entry name" value="DNAligase_adenylation"/>
</dbReference>
<dbReference type="FunFam" id="2.40.50.140:FF:000012">
    <property type="entry name" value="DNA ligase"/>
    <property type="match status" value="1"/>
</dbReference>